<dbReference type="RefSeq" id="WP_187013377.1">
    <property type="nucleotide sequence ID" value="NZ_JACOQI010000001.1"/>
</dbReference>
<name>A0A923S5V6_9FIRM</name>
<protein>
    <recommendedName>
        <fullName evidence="4">Conjugal transfer protein TrbL</fullName>
    </recommendedName>
</protein>
<feature type="transmembrane region" description="Helical" evidence="1">
    <location>
        <begin position="90"/>
        <end position="114"/>
    </location>
</feature>
<accession>A0A923S5V6</accession>
<keyword evidence="1" id="KW-0812">Transmembrane</keyword>
<dbReference type="Proteomes" id="UP000620327">
    <property type="component" value="Unassembled WGS sequence"/>
</dbReference>
<feature type="transmembrane region" description="Helical" evidence="1">
    <location>
        <begin position="250"/>
        <end position="268"/>
    </location>
</feature>
<feature type="transmembrane region" description="Helical" evidence="1">
    <location>
        <begin position="150"/>
        <end position="173"/>
    </location>
</feature>
<evidence type="ECO:0000256" key="1">
    <source>
        <dbReference type="SAM" id="Phobius"/>
    </source>
</evidence>
<reference evidence="2" key="1">
    <citation type="submission" date="2020-08" db="EMBL/GenBank/DDBJ databases">
        <title>Genome public.</title>
        <authorList>
            <person name="Liu C."/>
            <person name="Sun Q."/>
        </authorList>
    </citation>
    <scope>NUCLEOTIDE SEQUENCE</scope>
    <source>
        <strain evidence="2">BX15</strain>
    </source>
</reference>
<keyword evidence="1" id="KW-1133">Transmembrane helix</keyword>
<gene>
    <name evidence="2" type="ORF">H8Z83_01265</name>
</gene>
<keyword evidence="3" id="KW-1185">Reference proteome</keyword>
<feature type="transmembrane region" description="Helical" evidence="1">
    <location>
        <begin position="209"/>
        <end position="230"/>
    </location>
</feature>
<dbReference type="InterPro" id="IPR045798">
    <property type="entry name" value="TrbL_Firmicutes"/>
</dbReference>
<dbReference type="EMBL" id="JACOQI010000001">
    <property type="protein sequence ID" value="MBC5768980.1"/>
    <property type="molecule type" value="Genomic_DNA"/>
</dbReference>
<dbReference type="AlphaFoldDB" id="A0A923S5V6"/>
<evidence type="ECO:0008006" key="4">
    <source>
        <dbReference type="Google" id="ProtNLM"/>
    </source>
</evidence>
<evidence type="ECO:0000313" key="2">
    <source>
        <dbReference type="EMBL" id="MBC5768980.1"/>
    </source>
</evidence>
<evidence type="ECO:0000313" key="3">
    <source>
        <dbReference type="Proteomes" id="UP000620327"/>
    </source>
</evidence>
<proteinExistence type="predicted"/>
<organism evidence="2 3">
    <name type="scientific">Dysosmobacter segnis</name>
    <dbReference type="NCBI Taxonomy" id="2763042"/>
    <lineage>
        <taxon>Bacteria</taxon>
        <taxon>Bacillati</taxon>
        <taxon>Bacillota</taxon>
        <taxon>Clostridia</taxon>
        <taxon>Eubacteriales</taxon>
        <taxon>Oscillospiraceae</taxon>
        <taxon>Dysosmobacter</taxon>
    </lineage>
</organism>
<keyword evidence="1" id="KW-0472">Membrane</keyword>
<comment type="caution">
    <text evidence="2">The sequence shown here is derived from an EMBL/GenBank/DDBJ whole genome shotgun (WGS) entry which is preliminary data.</text>
</comment>
<feature type="transmembrane region" description="Helical" evidence="1">
    <location>
        <begin position="52"/>
        <end position="70"/>
    </location>
</feature>
<sequence>MNNWIVGNLQASFDTWNEKLTEIWSLVTTTPQAFRGGEIWNTIVTINDGLKAFGYGLLVLFFAMSVFRSAASFRDLQRPEFALRHFIRFIIAKVAVGSAMEIMTAVFSVCGGVVQSIMGSIGGMSAASVTLPQEIADAIEEVGFFQSVPLWMVTFLGSLFITVLSFILIMTVYGRFFRLYMFTALAPLPLASFAGEDTSFMGKAFLKSYLGVCMEGAIVVLACLIFSAFAASGAPIADTSLPVVTMSWQYVAQTIFNMLILVALIKGAERIAKEMFGL</sequence>
<dbReference type="Pfam" id="PF19478">
    <property type="entry name" value="TrbL_2"/>
    <property type="match status" value="1"/>
</dbReference>